<protein>
    <recommendedName>
        <fullName evidence="4">BTB domain-containing protein</fullName>
    </recommendedName>
</protein>
<sequence>MSTVKRAHEQADPNKTTPANKRVNPGPDDGSTGANSVCQIDPDGDLVLYTPGNRLSADDEHDATFLVSSKHLTLASAWFKAYLSDRWYRDPVPADEGRAKIAIKDCQPETLLILLRMIHGFSRKVPQKVSFEQLVDISLAAEFYQCTEVVEPYVHTWMRGDQVWNPTDEDPNFVAKCIIVAWIFKIEHVLSVATKAATESSTDPFEAPDLPFPAFIKDAIDNNRTAWLGMVLREIETHVAQLLSANCLPDCDAYYLGRVLQHLARHNVFFRLAPKPLCRFLPLLLHCQD</sequence>
<comment type="caution">
    <text evidence="2">The sequence shown here is derived from an EMBL/GenBank/DDBJ whole genome shotgun (WGS) entry which is preliminary data.</text>
</comment>
<name>A0A9W9QAZ5_PENBR</name>
<dbReference type="Proteomes" id="UP001147695">
    <property type="component" value="Unassembled WGS sequence"/>
</dbReference>
<reference evidence="2" key="1">
    <citation type="submission" date="2022-12" db="EMBL/GenBank/DDBJ databases">
        <authorList>
            <person name="Petersen C."/>
        </authorList>
    </citation>
    <scope>NUCLEOTIDE SEQUENCE</scope>
    <source>
        <strain evidence="2">IBT 35673</strain>
    </source>
</reference>
<evidence type="ECO:0008006" key="4">
    <source>
        <dbReference type="Google" id="ProtNLM"/>
    </source>
</evidence>
<feature type="compositionally biased region" description="Basic and acidic residues" evidence="1">
    <location>
        <begin position="1"/>
        <end position="12"/>
    </location>
</feature>
<dbReference type="InterPro" id="IPR011333">
    <property type="entry name" value="SKP1/BTB/POZ_sf"/>
</dbReference>
<organism evidence="2 3">
    <name type="scientific">Penicillium brevicompactum</name>
    <dbReference type="NCBI Taxonomy" id="5074"/>
    <lineage>
        <taxon>Eukaryota</taxon>
        <taxon>Fungi</taxon>
        <taxon>Dikarya</taxon>
        <taxon>Ascomycota</taxon>
        <taxon>Pezizomycotina</taxon>
        <taxon>Eurotiomycetes</taxon>
        <taxon>Eurotiomycetidae</taxon>
        <taxon>Eurotiales</taxon>
        <taxon>Aspergillaceae</taxon>
        <taxon>Penicillium</taxon>
    </lineage>
</organism>
<dbReference type="AlphaFoldDB" id="A0A9W9QAZ5"/>
<evidence type="ECO:0000313" key="3">
    <source>
        <dbReference type="Proteomes" id="UP001147695"/>
    </source>
</evidence>
<proteinExistence type="predicted"/>
<dbReference type="SUPFAM" id="SSF54695">
    <property type="entry name" value="POZ domain"/>
    <property type="match status" value="1"/>
</dbReference>
<reference evidence="2" key="2">
    <citation type="journal article" date="2023" name="IMA Fungus">
        <title>Comparative genomic study of the Penicillium genus elucidates a diverse pangenome and 15 lateral gene transfer events.</title>
        <authorList>
            <person name="Petersen C."/>
            <person name="Sorensen T."/>
            <person name="Nielsen M.R."/>
            <person name="Sondergaard T.E."/>
            <person name="Sorensen J.L."/>
            <person name="Fitzpatrick D.A."/>
            <person name="Frisvad J.C."/>
            <person name="Nielsen K.L."/>
        </authorList>
    </citation>
    <scope>NUCLEOTIDE SEQUENCE</scope>
    <source>
        <strain evidence="2">IBT 35673</strain>
    </source>
</reference>
<dbReference type="Gene3D" id="3.30.710.10">
    <property type="entry name" value="Potassium Channel Kv1.1, Chain A"/>
    <property type="match status" value="1"/>
</dbReference>
<accession>A0A9W9QAZ5</accession>
<evidence type="ECO:0000313" key="2">
    <source>
        <dbReference type="EMBL" id="KAJ5328918.1"/>
    </source>
</evidence>
<evidence type="ECO:0000256" key="1">
    <source>
        <dbReference type="SAM" id="MobiDB-lite"/>
    </source>
</evidence>
<feature type="region of interest" description="Disordered" evidence="1">
    <location>
        <begin position="1"/>
        <end position="39"/>
    </location>
</feature>
<gene>
    <name evidence="2" type="ORF">N7452_009308</name>
</gene>
<dbReference type="EMBL" id="JAPZBQ010000005">
    <property type="protein sequence ID" value="KAJ5328918.1"/>
    <property type="molecule type" value="Genomic_DNA"/>
</dbReference>